<keyword evidence="1" id="KW-0732">Signal</keyword>
<protein>
    <recommendedName>
        <fullName evidence="4">Secreted protein</fullName>
    </recommendedName>
</protein>
<gene>
    <name evidence="2" type="ORF">L211DRAFT_267637</name>
</gene>
<accession>A0A3N4LKU3</accession>
<name>A0A3N4LKU3_9PEZI</name>
<dbReference type="Proteomes" id="UP000267821">
    <property type="component" value="Unassembled WGS sequence"/>
</dbReference>
<sequence length="72" mass="8011">MISISIALITVAMCASVRIQLYASLTSVSLYHAMIQFFYLHHEEHGSKRGCGILGVECFLSFYCSFSLSGRD</sequence>
<dbReference type="EMBL" id="ML121546">
    <property type="protein sequence ID" value="RPB23430.1"/>
    <property type="molecule type" value="Genomic_DNA"/>
</dbReference>
<keyword evidence="3" id="KW-1185">Reference proteome</keyword>
<evidence type="ECO:0000313" key="2">
    <source>
        <dbReference type="EMBL" id="RPB23430.1"/>
    </source>
</evidence>
<feature type="chain" id="PRO_5018049446" description="Secreted protein" evidence="1">
    <location>
        <begin position="17"/>
        <end position="72"/>
    </location>
</feature>
<organism evidence="2 3">
    <name type="scientific">Terfezia boudieri ATCC MYA-4762</name>
    <dbReference type="NCBI Taxonomy" id="1051890"/>
    <lineage>
        <taxon>Eukaryota</taxon>
        <taxon>Fungi</taxon>
        <taxon>Dikarya</taxon>
        <taxon>Ascomycota</taxon>
        <taxon>Pezizomycotina</taxon>
        <taxon>Pezizomycetes</taxon>
        <taxon>Pezizales</taxon>
        <taxon>Pezizaceae</taxon>
        <taxon>Terfezia</taxon>
    </lineage>
</organism>
<evidence type="ECO:0000256" key="1">
    <source>
        <dbReference type="SAM" id="SignalP"/>
    </source>
</evidence>
<evidence type="ECO:0008006" key="4">
    <source>
        <dbReference type="Google" id="ProtNLM"/>
    </source>
</evidence>
<proteinExistence type="predicted"/>
<dbReference type="AlphaFoldDB" id="A0A3N4LKU3"/>
<reference evidence="2 3" key="1">
    <citation type="journal article" date="2018" name="Nat. Ecol. Evol.">
        <title>Pezizomycetes genomes reveal the molecular basis of ectomycorrhizal truffle lifestyle.</title>
        <authorList>
            <person name="Murat C."/>
            <person name="Payen T."/>
            <person name="Noel B."/>
            <person name="Kuo A."/>
            <person name="Morin E."/>
            <person name="Chen J."/>
            <person name="Kohler A."/>
            <person name="Krizsan K."/>
            <person name="Balestrini R."/>
            <person name="Da Silva C."/>
            <person name="Montanini B."/>
            <person name="Hainaut M."/>
            <person name="Levati E."/>
            <person name="Barry K.W."/>
            <person name="Belfiori B."/>
            <person name="Cichocki N."/>
            <person name="Clum A."/>
            <person name="Dockter R.B."/>
            <person name="Fauchery L."/>
            <person name="Guy J."/>
            <person name="Iotti M."/>
            <person name="Le Tacon F."/>
            <person name="Lindquist E.A."/>
            <person name="Lipzen A."/>
            <person name="Malagnac F."/>
            <person name="Mello A."/>
            <person name="Molinier V."/>
            <person name="Miyauchi S."/>
            <person name="Poulain J."/>
            <person name="Riccioni C."/>
            <person name="Rubini A."/>
            <person name="Sitrit Y."/>
            <person name="Splivallo R."/>
            <person name="Traeger S."/>
            <person name="Wang M."/>
            <person name="Zifcakova L."/>
            <person name="Wipf D."/>
            <person name="Zambonelli A."/>
            <person name="Paolocci F."/>
            <person name="Nowrousian M."/>
            <person name="Ottonello S."/>
            <person name="Baldrian P."/>
            <person name="Spatafora J.W."/>
            <person name="Henrissat B."/>
            <person name="Nagy L.G."/>
            <person name="Aury J.M."/>
            <person name="Wincker P."/>
            <person name="Grigoriev I.V."/>
            <person name="Bonfante P."/>
            <person name="Martin F.M."/>
        </authorList>
    </citation>
    <scope>NUCLEOTIDE SEQUENCE [LARGE SCALE GENOMIC DNA]</scope>
    <source>
        <strain evidence="2 3">ATCC MYA-4762</strain>
    </source>
</reference>
<evidence type="ECO:0000313" key="3">
    <source>
        <dbReference type="Proteomes" id="UP000267821"/>
    </source>
</evidence>
<feature type="signal peptide" evidence="1">
    <location>
        <begin position="1"/>
        <end position="16"/>
    </location>
</feature>
<dbReference type="InParanoid" id="A0A3N4LKU3"/>